<organism evidence="1">
    <name type="scientific">Streptomyces anulatus</name>
    <name type="common">Streptomyces chrysomallus</name>
    <dbReference type="NCBI Taxonomy" id="1892"/>
    <lineage>
        <taxon>Bacteria</taxon>
        <taxon>Bacillati</taxon>
        <taxon>Actinomycetota</taxon>
        <taxon>Actinomycetes</taxon>
        <taxon>Kitasatosporales</taxon>
        <taxon>Streptomycetaceae</taxon>
        <taxon>Streptomyces</taxon>
    </lineage>
</organism>
<keyword evidence="1" id="KW-0808">Transferase</keyword>
<name>A0A6G3T418_STRAQ</name>
<gene>
    <name evidence="1" type="ORF">G3I43_37795</name>
</gene>
<dbReference type="AlphaFoldDB" id="A0A6G3T418"/>
<dbReference type="EMBL" id="JAAGMK010001056">
    <property type="protein sequence ID" value="NEB89863.1"/>
    <property type="molecule type" value="Genomic_DNA"/>
</dbReference>
<proteinExistence type="predicted"/>
<dbReference type="Gene3D" id="3.40.50.2000">
    <property type="entry name" value="Glycogen Phosphorylase B"/>
    <property type="match status" value="1"/>
</dbReference>
<comment type="caution">
    <text evidence="1">The sequence shown here is derived from an EMBL/GenBank/DDBJ whole genome shotgun (WGS) entry which is preliminary data.</text>
</comment>
<protein>
    <submittedName>
        <fullName evidence="1">Glycosyltransferase family 4 protein</fullName>
    </submittedName>
</protein>
<dbReference type="GO" id="GO:0016740">
    <property type="term" value="F:transferase activity"/>
    <property type="evidence" value="ECO:0007669"/>
    <property type="project" value="UniProtKB-KW"/>
</dbReference>
<accession>A0A6G3T418</accession>
<evidence type="ECO:0000313" key="1">
    <source>
        <dbReference type="EMBL" id="NEB89863.1"/>
    </source>
</evidence>
<dbReference type="SUPFAM" id="SSF53756">
    <property type="entry name" value="UDP-Glycosyltransferase/glycogen phosphorylase"/>
    <property type="match status" value="1"/>
</dbReference>
<sequence>ADPELRARLGAAGRERVLAHFTWARAAAGTAELYRQAIIARGVRR</sequence>
<reference evidence="1" key="1">
    <citation type="submission" date="2020-01" db="EMBL/GenBank/DDBJ databases">
        <title>Insect and environment-associated Actinomycetes.</title>
        <authorList>
            <person name="Currrie C."/>
            <person name="Chevrette M."/>
            <person name="Carlson C."/>
            <person name="Stubbendieck R."/>
            <person name="Wendt-Pienkowski E."/>
        </authorList>
    </citation>
    <scope>NUCLEOTIDE SEQUENCE</scope>
    <source>
        <strain evidence="1">SID505</strain>
    </source>
</reference>
<feature type="non-terminal residue" evidence="1">
    <location>
        <position position="1"/>
    </location>
</feature>